<evidence type="ECO:0000313" key="7">
    <source>
        <dbReference type="EMBL" id="RHJ87246.1"/>
    </source>
</evidence>
<evidence type="ECO:0000259" key="5">
    <source>
        <dbReference type="PROSITE" id="PS51149"/>
    </source>
</evidence>
<dbReference type="Gene3D" id="3.20.70.20">
    <property type="match status" value="1"/>
</dbReference>
<dbReference type="AlphaFoldDB" id="A0A415E0U7"/>
<dbReference type="OrthoDB" id="9803969at2"/>
<proteinExistence type="predicted"/>
<dbReference type="GO" id="GO:0005829">
    <property type="term" value="C:cytosol"/>
    <property type="evidence" value="ECO:0007669"/>
    <property type="project" value="TreeGrafter"/>
</dbReference>
<feature type="domain" description="PFL" evidence="6">
    <location>
        <begin position="4"/>
        <end position="658"/>
    </location>
</feature>
<dbReference type="InterPro" id="IPR051215">
    <property type="entry name" value="GRE"/>
</dbReference>
<sequence length="791" mass="88157">MNKDRIDMMNERLKDSKPQLDVERAKLVTEAYEIYADCTPVLRRAHAFAYILDNMEPNMQEGELLVGSQTKRVRGVPVFPEFGAKWVIDEIDMFPTRGTDPIVVTPETKAEILPILESWGDNTFDMQSTAVLDPYVLKAQECGVLSVGARTTGMGHISPDYPRILPMGLRGVINQAKEMIEKTPVLTPEDMRKVDFWNANIISCEAVIRFAHKFSDHAAKLAEAETDAQRKKELLKIADVCSNVPENEPRDFWEALQFVWFLQLTIQIEDNGHSIAVGRLDQNLYKYYKKSVVDGDMPAEDAEELLAALYIKCTEILKLRDAFDSLGFAAYPMWQQMAIGGLGRDGKDATNELTYSVFKAWDLVQTVQPTMALRVNDNTPDELMDVALAMVQKGYAIPAFYNDNLVGNLLKNKGATEEDSRDWTVHGCVEPYVMGKSDGRPNVGYVNAAKCIELVMNNGWDPVAKCEMGLKTGDPNTFTSIKDFEEALHKQIVHFVKIMCEAYTKVCAMHAVYVPKGYASALVTDCIARGKSLEEGGALYNSSGVFLVAMANGADCLEAIDYVVFQEKMMKAGEFNEVLQNNFEGNERLRNIILNKVDKYGNDRDRVDGYANRMIRAYNEEMVKYRDSRGGTYENCILSTSFNVLQGKTIGATPDGRLASEPVSDNASPMVGRDVTSPTATIKSVASIDQSDCNNGALFNIKFDPNIVQGEEGKQILKNVIKSYFDMNGEHIQINVVDAGTLEAAQENPQDYKNLLVRVAGYSAYFIELDRDVQNNIIGRTAHKNVGGCCC</sequence>
<evidence type="ECO:0000256" key="1">
    <source>
        <dbReference type="ARBA" id="ARBA00022818"/>
    </source>
</evidence>
<dbReference type="Pfam" id="PF01228">
    <property type="entry name" value="Gly_radical"/>
    <property type="match status" value="1"/>
</dbReference>
<comment type="caution">
    <text evidence="7">The sequence shown here is derived from an EMBL/GenBank/DDBJ whole genome shotgun (WGS) entry which is preliminary data.</text>
</comment>
<keyword evidence="7" id="KW-0670">Pyruvate</keyword>
<evidence type="ECO:0000313" key="8">
    <source>
        <dbReference type="Proteomes" id="UP000284841"/>
    </source>
</evidence>
<dbReference type="Proteomes" id="UP000284841">
    <property type="component" value="Unassembled WGS sequence"/>
</dbReference>
<dbReference type="Pfam" id="PF02901">
    <property type="entry name" value="PFL-like"/>
    <property type="match status" value="1"/>
</dbReference>
<organism evidence="7 8">
    <name type="scientific">Emergencia timonensis</name>
    <dbReference type="NCBI Taxonomy" id="1776384"/>
    <lineage>
        <taxon>Bacteria</taxon>
        <taxon>Bacillati</taxon>
        <taxon>Bacillota</taxon>
        <taxon>Clostridia</taxon>
        <taxon>Peptostreptococcales</taxon>
        <taxon>Anaerovoracaceae</taxon>
        <taxon>Emergencia</taxon>
    </lineage>
</organism>
<dbReference type="PANTHER" id="PTHR43641:SF2">
    <property type="entry name" value="DEHYDRATASE YBIW-RELATED"/>
    <property type="match status" value="1"/>
</dbReference>
<feature type="domain" description="Glycine radical" evidence="5">
    <location>
        <begin position="665"/>
        <end position="786"/>
    </location>
</feature>
<dbReference type="PROSITE" id="PS51554">
    <property type="entry name" value="PFL"/>
    <property type="match status" value="1"/>
</dbReference>
<evidence type="ECO:0000256" key="2">
    <source>
        <dbReference type="ARBA" id="ARBA00023239"/>
    </source>
</evidence>
<evidence type="ECO:0000256" key="4">
    <source>
        <dbReference type="SAM" id="MobiDB-lite"/>
    </source>
</evidence>
<accession>A0A415E0U7</accession>
<gene>
    <name evidence="7" type="ORF">DW099_11130</name>
</gene>
<feature type="region of interest" description="Disordered" evidence="4">
    <location>
        <begin position="655"/>
        <end position="675"/>
    </location>
</feature>
<dbReference type="RefSeq" id="WP_118335785.1">
    <property type="nucleotide sequence ID" value="NZ_AP025567.1"/>
</dbReference>
<keyword evidence="2 7" id="KW-0456">Lyase</keyword>
<dbReference type="GO" id="GO:0016829">
    <property type="term" value="F:lyase activity"/>
    <property type="evidence" value="ECO:0007669"/>
    <property type="project" value="UniProtKB-KW"/>
</dbReference>
<keyword evidence="8" id="KW-1185">Reference proteome</keyword>
<reference evidence="7 8" key="1">
    <citation type="submission" date="2018-08" db="EMBL/GenBank/DDBJ databases">
        <title>A genome reference for cultivated species of the human gut microbiota.</title>
        <authorList>
            <person name="Zou Y."/>
            <person name="Xue W."/>
            <person name="Luo G."/>
        </authorList>
    </citation>
    <scope>NUCLEOTIDE SEQUENCE [LARGE SCALE GENOMIC DNA]</scope>
    <source>
        <strain evidence="7 8">AM07-24</strain>
    </source>
</reference>
<dbReference type="PANTHER" id="PTHR43641">
    <property type="entry name" value="FORMATE ACETYLTRANSFERASE 3-RELATED"/>
    <property type="match status" value="1"/>
</dbReference>
<evidence type="ECO:0000259" key="6">
    <source>
        <dbReference type="PROSITE" id="PS51554"/>
    </source>
</evidence>
<protein>
    <submittedName>
        <fullName evidence="7">Pyruvate formate-lyase</fullName>
    </submittedName>
</protein>
<evidence type="ECO:0000256" key="3">
    <source>
        <dbReference type="PROSITE-ProRule" id="PRU00493"/>
    </source>
</evidence>
<dbReference type="InterPro" id="IPR001150">
    <property type="entry name" value="Gly_radical"/>
</dbReference>
<dbReference type="EMBL" id="QRMS01000003">
    <property type="protein sequence ID" value="RHJ87246.1"/>
    <property type="molecule type" value="Genomic_DNA"/>
</dbReference>
<name>A0A415E0U7_9FIRM</name>
<dbReference type="InterPro" id="IPR004184">
    <property type="entry name" value="PFL_dom"/>
</dbReference>
<dbReference type="PROSITE" id="PS51149">
    <property type="entry name" value="GLY_RADICAL_2"/>
    <property type="match status" value="1"/>
</dbReference>
<dbReference type="STRING" id="1776384.GCA_900086585_00715"/>
<dbReference type="SUPFAM" id="SSF51998">
    <property type="entry name" value="PFL-like glycyl radical enzymes"/>
    <property type="match status" value="1"/>
</dbReference>
<feature type="modified residue" description="Glycine radical" evidence="3">
    <location>
        <position position="761"/>
    </location>
</feature>
<keyword evidence="1 3" id="KW-0556">Organic radical</keyword>